<proteinExistence type="predicted"/>
<evidence type="ECO:0008006" key="2">
    <source>
        <dbReference type="Google" id="ProtNLM"/>
    </source>
</evidence>
<dbReference type="AlphaFoldDB" id="A0A1X7VBJ8"/>
<accession>A0A1X7VBJ8</accession>
<dbReference type="InParanoid" id="A0A1X7VBJ8"/>
<name>A0A1X7VBJ8_AMPQE</name>
<reference evidence="1" key="1">
    <citation type="submission" date="2017-05" db="UniProtKB">
        <authorList>
            <consortium name="EnsemblMetazoa"/>
        </authorList>
    </citation>
    <scope>IDENTIFICATION</scope>
</reference>
<dbReference type="EnsemblMetazoa" id="Aqu2.1.37401_001">
    <property type="protein sequence ID" value="Aqu2.1.37401_001"/>
    <property type="gene ID" value="Aqu2.1.37401"/>
</dbReference>
<evidence type="ECO:0000313" key="1">
    <source>
        <dbReference type="EnsemblMetazoa" id="Aqu2.1.37401_001"/>
    </source>
</evidence>
<sequence length="63" mass="7113">MSGTAVWMKQLSVDMNLDISERTIIFEDNQAAICMSRNPQFHGCTEHIVVTLFCAQKVFTFGT</sequence>
<protein>
    <recommendedName>
        <fullName evidence="2">Reverse transcriptase Ty1/copia-type domain-containing protein</fullName>
    </recommendedName>
</protein>
<organism evidence="1">
    <name type="scientific">Amphimedon queenslandica</name>
    <name type="common">Sponge</name>
    <dbReference type="NCBI Taxonomy" id="400682"/>
    <lineage>
        <taxon>Eukaryota</taxon>
        <taxon>Metazoa</taxon>
        <taxon>Porifera</taxon>
        <taxon>Demospongiae</taxon>
        <taxon>Heteroscleromorpha</taxon>
        <taxon>Haplosclerida</taxon>
        <taxon>Niphatidae</taxon>
        <taxon>Amphimedon</taxon>
    </lineage>
</organism>